<evidence type="ECO:0000313" key="3">
    <source>
        <dbReference type="Proteomes" id="UP001642540"/>
    </source>
</evidence>
<name>A0ABP1Q7N7_9HEXA</name>
<sequence>MEDDNLFLKMWDFQVERDHEEERMTNELMQWFSTIDILKHVRAKDISRMFGDGVLFIHVLRELNIPEARHMDDSYLLPSESFKGKLFNWKIINNEVLYKLNFSVSDWHLEFIAQEKKGYAEAVLQSLLELVKKRQKIQKPKRTFKREWTAPSYNYNYLRRLEQERVIWGTGGRNRRRRQQRRNRNVPMVKRYFNTGGFRSRNTDYEEDNRSVLGETQVQTYCFLAKKRNLNYPYTLAFERRNSRFPYRYRPGYSAYIYKYYEQFPHSCGFCNAYKTDCNCADV</sequence>
<organism evidence="2 3">
    <name type="scientific">Orchesella dallaii</name>
    <dbReference type="NCBI Taxonomy" id="48710"/>
    <lineage>
        <taxon>Eukaryota</taxon>
        <taxon>Metazoa</taxon>
        <taxon>Ecdysozoa</taxon>
        <taxon>Arthropoda</taxon>
        <taxon>Hexapoda</taxon>
        <taxon>Collembola</taxon>
        <taxon>Entomobryomorpha</taxon>
        <taxon>Entomobryoidea</taxon>
        <taxon>Orchesellidae</taxon>
        <taxon>Orchesellinae</taxon>
        <taxon>Orchesella</taxon>
    </lineage>
</organism>
<feature type="domain" description="CH-like" evidence="1">
    <location>
        <begin position="28"/>
        <end position="128"/>
    </location>
</feature>
<evidence type="ECO:0000313" key="2">
    <source>
        <dbReference type="EMBL" id="CAL8091036.1"/>
    </source>
</evidence>
<protein>
    <recommendedName>
        <fullName evidence="1">CH-like domain-containing protein</fullName>
    </recommendedName>
</protein>
<dbReference type="Gene3D" id="1.10.418.10">
    <property type="entry name" value="Calponin-like domain"/>
    <property type="match status" value="1"/>
</dbReference>
<keyword evidence="3" id="KW-1185">Reference proteome</keyword>
<dbReference type="Pfam" id="PF06294">
    <property type="entry name" value="CH_2"/>
    <property type="match status" value="1"/>
</dbReference>
<dbReference type="InterPro" id="IPR010441">
    <property type="entry name" value="CH_2"/>
</dbReference>
<reference evidence="2 3" key="1">
    <citation type="submission" date="2024-08" db="EMBL/GenBank/DDBJ databases">
        <authorList>
            <person name="Cucini C."/>
            <person name="Frati F."/>
        </authorList>
    </citation>
    <scope>NUCLEOTIDE SEQUENCE [LARGE SCALE GENOMIC DNA]</scope>
</reference>
<evidence type="ECO:0000259" key="1">
    <source>
        <dbReference type="Pfam" id="PF06294"/>
    </source>
</evidence>
<comment type="caution">
    <text evidence="2">The sequence shown here is derived from an EMBL/GenBank/DDBJ whole genome shotgun (WGS) entry which is preliminary data.</text>
</comment>
<dbReference type="EMBL" id="CAXLJM020000024">
    <property type="protein sequence ID" value="CAL8091036.1"/>
    <property type="molecule type" value="Genomic_DNA"/>
</dbReference>
<dbReference type="Proteomes" id="UP001642540">
    <property type="component" value="Unassembled WGS sequence"/>
</dbReference>
<gene>
    <name evidence="2" type="ORF">ODALV1_LOCUS7810</name>
</gene>
<proteinExistence type="predicted"/>
<accession>A0ABP1Q7N7</accession>
<dbReference type="InterPro" id="IPR036872">
    <property type="entry name" value="CH_dom_sf"/>
</dbReference>